<gene>
    <name evidence="1" type="ORF">NE857_06685</name>
</gene>
<sequence>MKNAKSSRIPTLTAVGMTAVLTLTACSSSENFDFTERLEGAPSSIKFSVPSDLGDLHEDYADTRIFDSITIRAIESEDPSMCAVQYDYDYARGGLDRLVEFAESLDSDYSVEERVSSLLTNKSPGNEQVEVEEDYSSAVLHLDCSPAPREPEEVVGVTLTYIDTREDMIMPIAGADVSVMRGSGSDGELYIQEYETPDWRVDSNGNWIAD</sequence>
<accession>A0ABY5DAC0</accession>
<evidence type="ECO:0000313" key="1">
    <source>
        <dbReference type="EMBL" id="USY21301.1"/>
    </source>
</evidence>
<organism evidence="1 2">
    <name type="scientific">Nocardiopsis exhalans</name>
    <dbReference type="NCBI Taxonomy" id="163604"/>
    <lineage>
        <taxon>Bacteria</taxon>
        <taxon>Bacillati</taxon>
        <taxon>Actinomycetota</taxon>
        <taxon>Actinomycetes</taxon>
        <taxon>Streptosporangiales</taxon>
        <taxon>Nocardiopsidaceae</taxon>
        <taxon>Nocardiopsis</taxon>
    </lineage>
</organism>
<name>A0ABY5DAC0_9ACTN</name>
<protein>
    <recommendedName>
        <fullName evidence="3">Lipoprotein</fullName>
    </recommendedName>
</protein>
<keyword evidence="2" id="KW-1185">Reference proteome</keyword>
<dbReference type="RefSeq" id="WP_254420219.1">
    <property type="nucleotide sequence ID" value="NZ_BAAAJB010000001.1"/>
</dbReference>
<evidence type="ECO:0008006" key="3">
    <source>
        <dbReference type="Google" id="ProtNLM"/>
    </source>
</evidence>
<reference evidence="1" key="1">
    <citation type="submission" date="2022-06" db="EMBL/GenBank/DDBJ databases">
        <authorList>
            <person name="Ping M."/>
        </authorList>
    </citation>
    <scope>NUCLEOTIDE SEQUENCE</scope>
    <source>
        <strain evidence="1">JCM11759T</strain>
    </source>
</reference>
<dbReference type="Proteomes" id="UP001055940">
    <property type="component" value="Chromosome"/>
</dbReference>
<evidence type="ECO:0000313" key="2">
    <source>
        <dbReference type="Proteomes" id="UP001055940"/>
    </source>
</evidence>
<dbReference type="EMBL" id="CP099837">
    <property type="protein sequence ID" value="USY21301.1"/>
    <property type="molecule type" value="Genomic_DNA"/>
</dbReference>
<proteinExistence type="predicted"/>
<dbReference type="PROSITE" id="PS51257">
    <property type="entry name" value="PROKAR_LIPOPROTEIN"/>
    <property type="match status" value="1"/>
</dbReference>